<dbReference type="InterPro" id="IPR028098">
    <property type="entry name" value="Glyco_trans_4-like_N"/>
</dbReference>
<feature type="domain" description="Glycosyltransferase subfamily 4-like N-terminal" evidence="4">
    <location>
        <begin position="14"/>
        <end position="173"/>
    </location>
</feature>
<evidence type="ECO:0000313" key="6">
    <source>
        <dbReference type="Proteomes" id="UP000186104"/>
    </source>
</evidence>
<reference evidence="5 6" key="1">
    <citation type="submission" date="2016-06" db="EMBL/GenBank/DDBJ databases">
        <title>Complete genome sequence of a saline-alkali tolerant type strain Dietzia timorensis ID05-A0528T.</title>
        <authorList>
            <person name="Wu X."/>
        </authorList>
    </citation>
    <scope>NUCLEOTIDE SEQUENCE [LARGE SCALE GENOMIC DNA]</scope>
    <source>
        <strain evidence="5 6">ID05-A0528</strain>
    </source>
</reference>
<dbReference type="Pfam" id="PF13692">
    <property type="entry name" value="Glyco_trans_1_4"/>
    <property type="match status" value="1"/>
</dbReference>
<accession>A0A173LJN6</accession>
<evidence type="ECO:0000256" key="3">
    <source>
        <dbReference type="SAM" id="MobiDB-lite"/>
    </source>
</evidence>
<dbReference type="PANTHER" id="PTHR45947:SF3">
    <property type="entry name" value="SULFOQUINOVOSYL TRANSFERASE SQD2"/>
    <property type="match status" value="1"/>
</dbReference>
<evidence type="ECO:0000313" key="5">
    <source>
        <dbReference type="EMBL" id="ANI92536.1"/>
    </source>
</evidence>
<keyword evidence="2 5" id="KW-0808">Transferase</keyword>
<dbReference type="KEGG" id="dtm:BJL86_1760"/>
<keyword evidence="1 5" id="KW-0328">Glycosyltransferase</keyword>
<proteinExistence type="predicted"/>
<dbReference type="AlphaFoldDB" id="A0A173LJN6"/>
<sequence>MRIGVVCPYSFDHPGGVQIHISDLAKEMRGQGHEVFILAPGERGTEPDEFTTFVGKGVPIPYNGSVARLSFGYPTWRATKKWIARIEPDVLHIHEPNAPSTSMFALAMATGPIVATFHTSTASSLVLKTFEGVLSPFLEKIRGRIAVSDVARRWQVQALGSDAVEIPNGVDVSFYKAARDSVALTRDRSDDDGRTRPPAVTFLGRFDEPRKGLGVLLRAWPAVRERIPDAQLWVMGGGDKNEALALLGDTGGVHFLGRVDDEDKARTLAEADVYCAPNTGGESFGIVLVEAMAAGTAVLASDLDAFRRVLRDGECGQLFATGRSESLAEHLVALLEEHTRRADLVARATEAVEGYDWPVVCTRVLRVYDTVRAPGEKVRVSGGARFRDVAGANPSSGRGRGERGEH</sequence>
<keyword evidence="6" id="KW-1185">Reference proteome</keyword>
<feature type="region of interest" description="Disordered" evidence="3">
    <location>
        <begin position="387"/>
        <end position="406"/>
    </location>
</feature>
<gene>
    <name evidence="5" type="ORF">BJL86_1760</name>
</gene>
<dbReference type="GO" id="GO:1901137">
    <property type="term" value="P:carbohydrate derivative biosynthetic process"/>
    <property type="evidence" value="ECO:0007669"/>
    <property type="project" value="UniProtKB-ARBA"/>
</dbReference>
<dbReference type="Pfam" id="PF13439">
    <property type="entry name" value="Glyco_transf_4"/>
    <property type="match status" value="1"/>
</dbReference>
<organism evidence="5 6">
    <name type="scientific">Dietzia timorensis</name>
    <dbReference type="NCBI Taxonomy" id="499555"/>
    <lineage>
        <taxon>Bacteria</taxon>
        <taxon>Bacillati</taxon>
        <taxon>Actinomycetota</taxon>
        <taxon>Actinomycetes</taxon>
        <taxon>Mycobacteriales</taxon>
        <taxon>Dietziaceae</taxon>
        <taxon>Dietzia</taxon>
    </lineage>
</organism>
<dbReference type="SUPFAM" id="SSF53756">
    <property type="entry name" value="UDP-Glycosyltransferase/glycogen phosphorylase"/>
    <property type="match status" value="1"/>
</dbReference>
<dbReference type="Gene3D" id="3.40.50.2000">
    <property type="entry name" value="Glycogen Phosphorylase B"/>
    <property type="match status" value="2"/>
</dbReference>
<name>A0A173LJN6_9ACTN</name>
<dbReference type="EMBL" id="CP015961">
    <property type="protein sequence ID" value="ANI92536.1"/>
    <property type="molecule type" value="Genomic_DNA"/>
</dbReference>
<evidence type="ECO:0000256" key="1">
    <source>
        <dbReference type="ARBA" id="ARBA00022676"/>
    </source>
</evidence>
<dbReference type="Proteomes" id="UP000186104">
    <property type="component" value="Chromosome"/>
</dbReference>
<dbReference type="CDD" id="cd03801">
    <property type="entry name" value="GT4_PimA-like"/>
    <property type="match status" value="1"/>
</dbReference>
<dbReference type="STRING" id="499555.BJL86_1760"/>
<protein>
    <submittedName>
        <fullName evidence="5">GDP-mannose-dependent alpha-(1-2)-phosphatidylinositol mannosyltransferase</fullName>
    </submittedName>
</protein>
<dbReference type="OrthoDB" id="5240531at2"/>
<dbReference type="GO" id="GO:1903509">
    <property type="term" value="P:liposaccharide metabolic process"/>
    <property type="evidence" value="ECO:0007669"/>
    <property type="project" value="UniProtKB-ARBA"/>
</dbReference>
<dbReference type="InterPro" id="IPR050194">
    <property type="entry name" value="Glycosyltransferase_grp1"/>
</dbReference>
<dbReference type="PANTHER" id="PTHR45947">
    <property type="entry name" value="SULFOQUINOVOSYL TRANSFERASE SQD2"/>
    <property type="match status" value="1"/>
</dbReference>
<evidence type="ECO:0000259" key="4">
    <source>
        <dbReference type="Pfam" id="PF13439"/>
    </source>
</evidence>
<dbReference type="GO" id="GO:0016757">
    <property type="term" value="F:glycosyltransferase activity"/>
    <property type="evidence" value="ECO:0007669"/>
    <property type="project" value="UniProtKB-KW"/>
</dbReference>
<dbReference type="RefSeq" id="WP_067470976.1">
    <property type="nucleotide sequence ID" value="NZ_CP015961.1"/>
</dbReference>
<evidence type="ECO:0000256" key="2">
    <source>
        <dbReference type="ARBA" id="ARBA00022679"/>
    </source>
</evidence>